<comment type="subcellular location">
    <subcellularLocation>
        <location evidence="1 8">Cell membrane</location>
        <topology evidence="1 8">Multi-pass membrane protein</topology>
    </subcellularLocation>
</comment>
<organism evidence="9 10">
    <name type="scientific">Haloferax chudinovii</name>
    <dbReference type="NCBI Taxonomy" id="1109010"/>
    <lineage>
        <taxon>Archaea</taxon>
        <taxon>Methanobacteriati</taxon>
        <taxon>Methanobacteriota</taxon>
        <taxon>Stenosarchaea group</taxon>
        <taxon>Halobacteria</taxon>
        <taxon>Halobacteriales</taxon>
        <taxon>Haloferacaceae</taxon>
        <taxon>Haloferax</taxon>
    </lineage>
</organism>
<protein>
    <recommendedName>
        <fullName evidence="8">Fluoride-specific ion channel FluC</fullName>
    </recommendedName>
</protein>
<evidence type="ECO:0000256" key="6">
    <source>
        <dbReference type="ARBA" id="ARBA00035120"/>
    </source>
</evidence>
<feature type="transmembrane region" description="Helical" evidence="8">
    <location>
        <begin position="104"/>
        <end position="126"/>
    </location>
</feature>
<keyword evidence="8" id="KW-0813">Transport</keyword>
<dbReference type="Pfam" id="PF02537">
    <property type="entry name" value="CRCB"/>
    <property type="match status" value="1"/>
</dbReference>
<keyword evidence="8" id="KW-0406">Ion transport</keyword>
<dbReference type="InterPro" id="IPR003691">
    <property type="entry name" value="FluC"/>
</dbReference>
<name>A0ABD5XI84_9EURY</name>
<gene>
    <name evidence="8 9" type="primary">crcB</name>
    <name evidence="8" type="synonym">fluC</name>
    <name evidence="9" type="ORF">ACFQI8_15430</name>
</gene>
<evidence type="ECO:0000256" key="8">
    <source>
        <dbReference type="HAMAP-Rule" id="MF_00454"/>
    </source>
</evidence>
<keyword evidence="8" id="KW-0407">Ion channel</keyword>
<dbReference type="Proteomes" id="UP001596460">
    <property type="component" value="Unassembled WGS sequence"/>
</dbReference>
<keyword evidence="3 8" id="KW-0812">Transmembrane</keyword>
<evidence type="ECO:0000313" key="10">
    <source>
        <dbReference type="Proteomes" id="UP001596460"/>
    </source>
</evidence>
<evidence type="ECO:0000313" key="9">
    <source>
        <dbReference type="EMBL" id="MFC7130771.1"/>
    </source>
</evidence>
<dbReference type="RefSeq" id="WP_390246324.1">
    <property type="nucleotide sequence ID" value="NZ_JBHTAB010000009.1"/>
</dbReference>
<evidence type="ECO:0000256" key="3">
    <source>
        <dbReference type="ARBA" id="ARBA00022692"/>
    </source>
</evidence>
<keyword evidence="4 8" id="KW-1133">Transmembrane helix</keyword>
<evidence type="ECO:0000256" key="4">
    <source>
        <dbReference type="ARBA" id="ARBA00022989"/>
    </source>
</evidence>
<comment type="caution">
    <text evidence="8">Lacks conserved residue(s) required for the propagation of feature annotation.</text>
</comment>
<comment type="caution">
    <text evidence="9">The sequence shown here is derived from an EMBL/GenBank/DDBJ whole genome shotgun (WGS) entry which is preliminary data.</text>
</comment>
<dbReference type="EMBL" id="JBHTAB010000009">
    <property type="protein sequence ID" value="MFC7130771.1"/>
    <property type="molecule type" value="Genomic_DNA"/>
</dbReference>
<feature type="transmembrane region" description="Helical" evidence="8">
    <location>
        <begin position="78"/>
        <end position="98"/>
    </location>
</feature>
<keyword evidence="2 8" id="KW-1003">Cell membrane</keyword>
<feature type="transmembrane region" description="Helical" evidence="8">
    <location>
        <begin position="46"/>
        <end position="66"/>
    </location>
</feature>
<sequence>MTPFPVRAMSTKEAHPLVRLESVALIAIGGFAGSNLRYFTGSLLPGLQGTLLVNALGSFALGFILYETIYSGVLANETRAVVSTGFLSSFTTYSTFALQSAQAAPVWLILNVIANYALGFTGVLVGRSLARRVDQRWS</sequence>
<comment type="catalytic activity">
    <reaction evidence="7">
        <text>fluoride(in) = fluoride(out)</text>
        <dbReference type="Rhea" id="RHEA:76159"/>
        <dbReference type="ChEBI" id="CHEBI:17051"/>
    </reaction>
    <physiologicalReaction direction="left-to-right" evidence="7">
        <dbReference type="Rhea" id="RHEA:76160"/>
    </physiologicalReaction>
</comment>
<feature type="transmembrane region" description="Helical" evidence="8">
    <location>
        <begin position="20"/>
        <end position="40"/>
    </location>
</feature>
<comment type="similarity">
    <text evidence="6 8">Belongs to the fluoride channel Fluc/FEX (TC 1.A.43) family.</text>
</comment>
<dbReference type="HAMAP" id="MF_00454">
    <property type="entry name" value="FluC"/>
    <property type="match status" value="1"/>
</dbReference>
<proteinExistence type="inferred from homology"/>
<dbReference type="GO" id="GO:0140114">
    <property type="term" value="P:cellular detoxification of fluoride"/>
    <property type="evidence" value="ECO:0007669"/>
    <property type="project" value="UniProtKB-UniRule"/>
</dbReference>
<evidence type="ECO:0000256" key="7">
    <source>
        <dbReference type="ARBA" id="ARBA00035585"/>
    </source>
</evidence>
<accession>A0ABD5XI84</accession>
<evidence type="ECO:0000256" key="2">
    <source>
        <dbReference type="ARBA" id="ARBA00022475"/>
    </source>
</evidence>
<dbReference type="NCBIfam" id="NF010820">
    <property type="entry name" value="PRK14224.1"/>
    <property type="match status" value="1"/>
</dbReference>
<dbReference type="GO" id="GO:0005886">
    <property type="term" value="C:plasma membrane"/>
    <property type="evidence" value="ECO:0007669"/>
    <property type="project" value="UniProtKB-SubCell"/>
</dbReference>
<reference evidence="9 10" key="1">
    <citation type="journal article" date="2019" name="Int. J. Syst. Evol. Microbiol.">
        <title>The Global Catalogue of Microorganisms (GCM) 10K type strain sequencing project: providing services to taxonomists for standard genome sequencing and annotation.</title>
        <authorList>
            <consortium name="The Broad Institute Genomics Platform"/>
            <consortium name="The Broad Institute Genome Sequencing Center for Infectious Disease"/>
            <person name="Wu L."/>
            <person name="Ma J."/>
        </authorList>
    </citation>
    <scope>NUCLEOTIDE SEQUENCE [LARGE SCALE GENOMIC DNA]</scope>
    <source>
        <strain evidence="9 10">DSM 26526</strain>
    </source>
</reference>
<comment type="function">
    <text evidence="8">Fluoride-specific ion channel. Important for reducing fluoride concentration in the cell, thus reducing its toxicity.</text>
</comment>
<evidence type="ECO:0000256" key="5">
    <source>
        <dbReference type="ARBA" id="ARBA00023136"/>
    </source>
</evidence>
<keyword evidence="10" id="KW-1185">Reference proteome</keyword>
<dbReference type="AlphaFoldDB" id="A0ABD5XI84"/>
<dbReference type="GO" id="GO:0062054">
    <property type="term" value="F:fluoride channel activity"/>
    <property type="evidence" value="ECO:0007669"/>
    <property type="project" value="UniProtKB-UniRule"/>
</dbReference>
<keyword evidence="5 8" id="KW-0472">Membrane</keyword>
<evidence type="ECO:0000256" key="1">
    <source>
        <dbReference type="ARBA" id="ARBA00004651"/>
    </source>
</evidence>